<feature type="transmembrane region" description="Helical" evidence="12">
    <location>
        <begin position="189"/>
        <end position="210"/>
    </location>
</feature>
<reference evidence="15 16" key="1">
    <citation type="submission" date="2023-10" db="EMBL/GenBank/DDBJ databases">
        <title>Chromosome-scale genome assembly provides insights into flower coloration mechanisms of Canna indica.</title>
        <authorList>
            <person name="Li C."/>
        </authorList>
    </citation>
    <scope>NUCLEOTIDE SEQUENCE [LARGE SCALE GENOMIC DNA]</scope>
    <source>
        <tissue evidence="15">Flower</tissue>
    </source>
</reference>
<dbReference type="PROSITE" id="PS00211">
    <property type="entry name" value="ABC_TRANSPORTER_1"/>
    <property type="match status" value="2"/>
</dbReference>
<dbReference type="CDD" id="cd18577">
    <property type="entry name" value="ABC_6TM_Pgp_ABCB1_D1_like"/>
    <property type="match status" value="1"/>
</dbReference>
<evidence type="ECO:0000256" key="12">
    <source>
        <dbReference type="SAM" id="Phobius"/>
    </source>
</evidence>
<evidence type="ECO:0000259" key="13">
    <source>
        <dbReference type="PROSITE" id="PS50893"/>
    </source>
</evidence>
<feature type="transmembrane region" description="Helical" evidence="12">
    <location>
        <begin position="265"/>
        <end position="289"/>
    </location>
</feature>
<feature type="region of interest" description="Disordered" evidence="11">
    <location>
        <begin position="635"/>
        <end position="668"/>
    </location>
</feature>
<dbReference type="GO" id="GO:0010329">
    <property type="term" value="F:auxin efflux transmembrane transporter activity"/>
    <property type="evidence" value="ECO:0007669"/>
    <property type="project" value="UniProtKB-ARBA"/>
</dbReference>
<feature type="transmembrane region" description="Helical" evidence="12">
    <location>
        <begin position="733"/>
        <end position="756"/>
    </location>
</feature>
<evidence type="ECO:0000256" key="3">
    <source>
        <dbReference type="ARBA" id="ARBA00022448"/>
    </source>
</evidence>
<dbReference type="SUPFAM" id="SSF52540">
    <property type="entry name" value="P-loop containing nucleoside triphosphate hydrolases"/>
    <property type="match status" value="2"/>
</dbReference>
<keyword evidence="10" id="KW-0325">Glycoprotein</keyword>
<keyword evidence="9 12" id="KW-0472">Membrane</keyword>
<feature type="transmembrane region" description="Helical" evidence="12">
    <location>
        <begin position="952"/>
        <end position="971"/>
    </location>
</feature>
<dbReference type="FunFam" id="3.40.50.300:FF:000066">
    <property type="entry name" value="ABC transporter B family member 1"/>
    <property type="match status" value="2"/>
</dbReference>
<dbReference type="InterPro" id="IPR003593">
    <property type="entry name" value="AAA+_ATPase"/>
</dbReference>
<evidence type="ECO:0000256" key="8">
    <source>
        <dbReference type="ARBA" id="ARBA00022989"/>
    </source>
</evidence>
<evidence type="ECO:0000256" key="7">
    <source>
        <dbReference type="ARBA" id="ARBA00022840"/>
    </source>
</evidence>
<evidence type="ECO:0000256" key="5">
    <source>
        <dbReference type="ARBA" id="ARBA00022737"/>
    </source>
</evidence>
<dbReference type="PANTHER" id="PTHR24222">
    <property type="entry name" value="ABC TRANSPORTER B FAMILY"/>
    <property type="match status" value="1"/>
</dbReference>
<evidence type="ECO:0000256" key="4">
    <source>
        <dbReference type="ARBA" id="ARBA00022692"/>
    </source>
</evidence>
<gene>
    <name evidence="15" type="ORF">Cni_G05998</name>
</gene>
<evidence type="ECO:0000256" key="11">
    <source>
        <dbReference type="SAM" id="MobiDB-lite"/>
    </source>
</evidence>
<dbReference type="PROSITE" id="PS50929">
    <property type="entry name" value="ABC_TM1F"/>
    <property type="match status" value="2"/>
</dbReference>
<feature type="transmembrane region" description="Helical" evidence="12">
    <location>
        <begin position="40"/>
        <end position="64"/>
    </location>
</feature>
<feature type="transmembrane region" description="Helical" evidence="12">
    <location>
        <begin position="166"/>
        <end position="183"/>
    </location>
</feature>
<organism evidence="15 16">
    <name type="scientific">Canna indica</name>
    <name type="common">Indian-shot</name>
    <dbReference type="NCBI Taxonomy" id="4628"/>
    <lineage>
        <taxon>Eukaryota</taxon>
        <taxon>Viridiplantae</taxon>
        <taxon>Streptophyta</taxon>
        <taxon>Embryophyta</taxon>
        <taxon>Tracheophyta</taxon>
        <taxon>Spermatophyta</taxon>
        <taxon>Magnoliopsida</taxon>
        <taxon>Liliopsida</taxon>
        <taxon>Zingiberales</taxon>
        <taxon>Cannaceae</taxon>
        <taxon>Canna</taxon>
    </lineage>
</organism>
<dbReference type="PROSITE" id="PS50893">
    <property type="entry name" value="ABC_TRANSPORTER_2"/>
    <property type="match status" value="2"/>
</dbReference>
<dbReference type="EMBL" id="CP136891">
    <property type="protein sequence ID" value="WOK97290.1"/>
    <property type="molecule type" value="Genomic_DNA"/>
</dbReference>
<feature type="compositionally biased region" description="Polar residues" evidence="11">
    <location>
        <begin position="644"/>
        <end position="654"/>
    </location>
</feature>
<dbReference type="FunFam" id="1.20.1560.10:FF:000044">
    <property type="entry name" value="ABC transporter B family member 9"/>
    <property type="match status" value="1"/>
</dbReference>
<keyword evidence="7" id="KW-0067">ATP-binding</keyword>
<evidence type="ECO:0000259" key="14">
    <source>
        <dbReference type="PROSITE" id="PS50929"/>
    </source>
</evidence>
<feature type="transmembrane region" description="Helical" evidence="12">
    <location>
        <begin position="689"/>
        <end position="713"/>
    </location>
</feature>
<feature type="domain" description="ABC transmembrane type-1" evidence="14">
    <location>
        <begin position="693"/>
        <end position="979"/>
    </location>
</feature>
<feature type="compositionally biased region" description="Basic and acidic residues" evidence="11">
    <location>
        <begin position="11"/>
        <end position="21"/>
    </location>
</feature>
<evidence type="ECO:0000313" key="15">
    <source>
        <dbReference type="EMBL" id="WOK97290.1"/>
    </source>
</evidence>
<accession>A0AAQ3Q3N8</accession>
<dbReference type="InterPro" id="IPR036640">
    <property type="entry name" value="ABC1_TM_sf"/>
</dbReference>
<protein>
    <submittedName>
        <fullName evidence="15">ABC transporter B family member 11-like</fullName>
    </submittedName>
</protein>
<dbReference type="GO" id="GO:0010328">
    <property type="term" value="F:auxin influx transmembrane transporter activity"/>
    <property type="evidence" value="ECO:0007669"/>
    <property type="project" value="UniProtKB-ARBA"/>
</dbReference>
<dbReference type="Pfam" id="PF00664">
    <property type="entry name" value="ABC_membrane"/>
    <property type="match status" value="2"/>
</dbReference>
<keyword evidence="6" id="KW-0547">Nucleotide-binding</keyword>
<evidence type="ECO:0000256" key="9">
    <source>
        <dbReference type="ARBA" id="ARBA00023136"/>
    </source>
</evidence>
<feature type="transmembrane region" description="Helical" evidence="12">
    <location>
        <begin position="919"/>
        <end position="940"/>
    </location>
</feature>
<evidence type="ECO:0000256" key="2">
    <source>
        <dbReference type="ARBA" id="ARBA00007577"/>
    </source>
</evidence>
<feature type="region of interest" description="Disordered" evidence="11">
    <location>
        <begin position="1"/>
        <end position="22"/>
    </location>
</feature>
<evidence type="ECO:0000256" key="10">
    <source>
        <dbReference type="ARBA" id="ARBA00023180"/>
    </source>
</evidence>
<dbReference type="InterPro" id="IPR017871">
    <property type="entry name" value="ABC_transporter-like_CS"/>
</dbReference>
<dbReference type="Gene3D" id="1.20.1560.10">
    <property type="entry name" value="ABC transporter type 1, transmembrane domain"/>
    <property type="match status" value="2"/>
</dbReference>
<evidence type="ECO:0000313" key="16">
    <source>
        <dbReference type="Proteomes" id="UP001327560"/>
    </source>
</evidence>
<dbReference type="PANTHER" id="PTHR24222:SF50">
    <property type="entry name" value="ABC TRANSPORTER B FAMILY MEMBER 9-LIKE ISOFORM X2"/>
    <property type="match status" value="1"/>
</dbReference>
<dbReference type="InterPro" id="IPR027417">
    <property type="entry name" value="P-loop_NTPase"/>
</dbReference>
<dbReference type="SMART" id="SM00382">
    <property type="entry name" value="AAA"/>
    <property type="match status" value="2"/>
</dbReference>
<evidence type="ECO:0000256" key="1">
    <source>
        <dbReference type="ARBA" id="ARBA00004651"/>
    </source>
</evidence>
<feature type="domain" description="ABC transmembrane type-1" evidence="14">
    <location>
        <begin position="44"/>
        <end position="330"/>
    </location>
</feature>
<comment type="subcellular location">
    <subcellularLocation>
        <location evidence="1">Cell membrane</location>
        <topology evidence="1">Multi-pass membrane protein</topology>
    </subcellularLocation>
</comment>
<dbReference type="GO" id="GO:0140359">
    <property type="term" value="F:ABC-type transporter activity"/>
    <property type="evidence" value="ECO:0007669"/>
    <property type="project" value="InterPro"/>
</dbReference>
<keyword evidence="4 12" id="KW-0812">Transmembrane</keyword>
<dbReference type="AlphaFoldDB" id="A0AAQ3Q3N8"/>
<dbReference type="SUPFAM" id="SSF90123">
    <property type="entry name" value="ABC transporter transmembrane region"/>
    <property type="match status" value="2"/>
</dbReference>
<name>A0AAQ3Q3N8_9LILI</name>
<dbReference type="CDD" id="cd18578">
    <property type="entry name" value="ABC_6TM_Pgp_ABCB1_D2_like"/>
    <property type="match status" value="1"/>
</dbReference>
<dbReference type="GO" id="GO:0005524">
    <property type="term" value="F:ATP binding"/>
    <property type="evidence" value="ECO:0007669"/>
    <property type="project" value="UniProtKB-KW"/>
</dbReference>
<dbReference type="InterPro" id="IPR003439">
    <property type="entry name" value="ABC_transporter-like_ATP-bd"/>
</dbReference>
<dbReference type="FunFam" id="1.20.1560.10:FF:000009">
    <property type="entry name" value="ABC transporter B family member 1"/>
    <property type="match status" value="1"/>
</dbReference>
<feature type="transmembrane region" description="Helical" evidence="12">
    <location>
        <begin position="90"/>
        <end position="110"/>
    </location>
</feature>
<dbReference type="CDD" id="cd03249">
    <property type="entry name" value="ABC_MTABC3_MDL1_MDL2"/>
    <property type="match status" value="2"/>
</dbReference>
<dbReference type="FunFam" id="1.20.1560.10:FF:000025">
    <property type="entry name" value="ABC transporter B family member 9"/>
    <property type="match status" value="1"/>
</dbReference>
<feature type="domain" description="ABC transporter" evidence="13">
    <location>
        <begin position="364"/>
        <end position="600"/>
    </location>
</feature>
<keyword evidence="3" id="KW-0813">Transport</keyword>
<dbReference type="Pfam" id="PF00005">
    <property type="entry name" value="ABC_tran"/>
    <property type="match status" value="2"/>
</dbReference>
<keyword evidence="5" id="KW-0677">Repeat</keyword>
<dbReference type="GO" id="GO:0005886">
    <property type="term" value="C:plasma membrane"/>
    <property type="evidence" value="ECO:0007669"/>
    <property type="project" value="UniProtKB-SubCell"/>
</dbReference>
<keyword evidence="16" id="KW-1185">Reference proteome</keyword>
<comment type="similarity">
    <text evidence="2">Belongs to the ABC transporter superfamily. ABCB family. Multidrug resistance exporter (TC 3.A.1.201) subfamily.</text>
</comment>
<dbReference type="InterPro" id="IPR039421">
    <property type="entry name" value="Type_1_exporter"/>
</dbReference>
<dbReference type="GO" id="GO:0016887">
    <property type="term" value="F:ATP hydrolysis activity"/>
    <property type="evidence" value="ECO:0007669"/>
    <property type="project" value="InterPro"/>
</dbReference>
<feature type="domain" description="ABC transporter" evidence="13">
    <location>
        <begin position="1014"/>
        <end position="1251"/>
    </location>
</feature>
<proteinExistence type="inferred from homology"/>
<sequence length="1257" mass="136368">MTNTEMADEDVEKKGKEKQQRSESTVPFHKLFSFAEPWDVALMVAGTIGALGSGMAMPLMTLIFGELVNAFGVVDRQSIVSEVSKVVLKFIYLALGTSVASFLQVACWMVSGERQAARIRGLYLKAILRQEIAFFDSEAATGEVISRMSRDTILIQDAIGEKVGKFIQLLSTFFGSFIVAFTSGWLLSLVLLSCIPLIIISGAVMSLLIFRSSNRGQKAYAEAGTIVEHTVGSIRTVVSFNGEKEAIDSYKKVLKKSFEAAVQEGTAAGIGIGCVMLIIFCTYALAVFYGSQLIIEKGYDGGSVFNVMMTITNGAMSLGQASPCLSAFAAGQAAARKMFETINRTPRIDISTSGIVLEDIKGEIELRDVHFSYPARPDQLIFDGFSLSVPSGTTMALVGESGSGKSTVISLVERFYDPQAGEVLIDGINLKQLKLKWIRDQIGLVSQEPVLFTTTIRENIAYGKEGASSEEILRATELANAAKFIEKMPDGLDTMVGEHGTQLSGGQKQRIAIARVILKNPRILLLDEATSALDAESEQMVQDALETIITNRTTIVVAHRLSTIKNADTISVVSRGKLVEQGSHAELIKNPDGAYSQLIRLQEANRQVEEVKQASSMSLINSSLDRSHSHNLSSKISFHRKSSAESSPLPTENQDPVPASNKLNGEEHHDTKYNEGAVKKLAYLNKPELPVLVLGSFAAALYGLIFPVFGILLSSALKMFFSPPHKLRKDSKFWALMYCLLGLLCLILVPIQQYLFGVAGAKLIQRIRSLSFEKVVHQEIAWFDKPSNTSGQIGAKLSADATTVRKLVGDTLAVTAQNIATMTAGILIAFLANWKLALIILVLLPLLGLQDFVQMKFLHGFSADAKKMYEEASQVASDAVASIRTVASFCAEEKVMNAYQLKCEGPMSNGKRQGIISGLGYSFSFFILYCTYALCFYVGARFVRDGSANFTQVFRVFYALTFASLSVSHSSTMVADMSQAREAATSIFAIIERKSKIDSSSNEGDVLEDVRGDIKFQNVGFSYPSRPDVKIFTDLCLSIPTGKTVALVGESGSGKSTVIALLERFYDPDAGCVILDGVDIKKLRITWLREKMGLVSQEPVLFNGTIRENMAYGKDGPVSEEEIVAAAEIASAHGFISGLPMGYETNVGERGVQLSGGQKQRIAIARAILKDPKVLLLDEATSALDAESERVVQEALDRAMVGRTAIVVAHRLSTVRGADVIAVVKNGVVAEQGRHDELMGIEDGVYASLVALQTTSQ</sequence>
<keyword evidence="8 12" id="KW-1133">Transmembrane helix</keyword>
<feature type="transmembrane region" description="Helical" evidence="12">
    <location>
        <begin position="826"/>
        <end position="849"/>
    </location>
</feature>
<dbReference type="InterPro" id="IPR011527">
    <property type="entry name" value="ABC1_TM_dom"/>
</dbReference>
<dbReference type="Gene3D" id="3.40.50.300">
    <property type="entry name" value="P-loop containing nucleotide triphosphate hydrolases"/>
    <property type="match status" value="2"/>
</dbReference>
<evidence type="ECO:0000256" key="6">
    <source>
        <dbReference type="ARBA" id="ARBA00022741"/>
    </source>
</evidence>
<dbReference type="Proteomes" id="UP001327560">
    <property type="component" value="Chromosome 2"/>
</dbReference>
<feature type="compositionally biased region" description="Acidic residues" evidence="11">
    <location>
        <begin position="1"/>
        <end position="10"/>
    </location>
</feature>